<name>A0A1I7SEK0_BURXY</name>
<gene>
    <name evidence="4" type="ORF">BXYJ_LOCUS8179</name>
</gene>
<reference evidence="7" key="1">
    <citation type="submission" date="2016-11" db="UniProtKB">
        <authorList>
            <consortium name="WormBaseParasite"/>
        </authorList>
    </citation>
    <scope>IDENTIFICATION</scope>
</reference>
<evidence type="ECO:0000313" key="4">
    <source>
        <dbReference type="EMBL" id="CAD5224709.1"/>
    </source>
</evidence>
<dbReference type="GO" id="GO:0016747">
    <property type="term" value="F:acyltransferase activity, transferring groups other than amino-acyl groups"/>
    <property type="evidence" value="ECO:0007669"/>
    <property type="project" value="InterPro"/>
</dbReference>
<keyword evidence="1" id="KW-1133">Transmembrane helix</keyword>
<keyword evidence="1" id="KW-0472">Membrane</keyword>
<feature type="transmembrane region" description="Helical" evidence="1">
    <location>
        <begin position="185"/>
        <end position="205"/>
    </location>
</feature>
<evidence type="ECO:0000313" key="5">
    <source>
        <dbReference type="Proteomes" id="UP000095284"/>
    </source>
</evidence>
<protein>
    <submittedName>
        <fullName evidence="4">(pine wood nematode) hypothetical protein</fullName>
    </submittedName>
</protein>
<proteinExistence type="predicted"/>
<dbReference type="WBParaSite" id="BXY_1145900.1">
    <property type="protein sequence ID" value="BXY_1145900.1"/>
    <property type="gene ID" value="BXY_1145900"/>
</dbReference>
<feature type="domain" description="SGNH" evidence="3">
    <location>
        <begin position="423"/>
        <end position="639"/>
    </location>
</feature>
<keyword evidence="1" id="KW-0812">Transmembrane</keyword>
<dbReference type="Pfam" id="PF19040">
    <property type="entry name" value="SGNH"/>
    <property type="match status" value="1"/>
</dbReference>
<dbReference type="PANTHER" id="PTHR23028">
    <property type="entry name" value="ACETYLTRANSFERASE"/>
    <property type="match status" value="1"/>
</dbReference>
<dbReference type="eggNOG" id="ENOG502SGA9">
    <property type="taxonomic scope" value="Eukaryota"/>
</dbReference>
<evidence type="ECO:0000313" key="6">
    <source>
        <dbReference type="Proteomes" id="UP000659654"/>
    </source>
</evidence>
<accession>A0A1I7SEK0</accession>
<dbReference type="OrthoDB" id="5819582at2759"/>
<feature type="transmembrane region" description="Helical" evidence="1">
    <location>
        <begin position="242"/>
        <end position="261"/>
    </location>
</feature>
<dbReference type="Pfam" id="PF01757">
    <property type="entry name" value="Acyl_transf_3"/>
    <property type="match status" value="1"/>
</dbReference>
<dbReference type="Proteomes" id="UP000095284">
    <property type="component" value="Unplaced"/>
</dbReference>
<organism evidence="5 7">
    <name type="scientific">Bursaphelenchus xylophilus</name>
    <name type="common">Pinewood nematode worm</name>
    <name type="synonym">Aphelenchoides xylophilus</name>
    <dbReference type="NCBI Taxonomy" id="6326"/>
    <lineage>
        <taxon>Eukaryota</taxon>
        <taxon>Metazoa</taxon>
        <taxon>Ecdysozoa</taxon>
        <taxon>Nematoda</taxon>
        <taxon>Chromadorea</taxon>
        <taxon>Rhabditida</taxon>
        <taxon>Tylenchina</taxon>
        <taxon>Tylenchomorpha</taxon>
        <taxon>Aphelenchoidea</taxon>
        <taxon>Aphelenchoididae</taxon>
        <taxon>Bursaphelenchus</taxon>
    </lineage>
</organism>
<dbReference type="GO" id="GO:0016020">
    <property type="term" value="C:membrane"/>
    <property type="evidence" value="ECO:0007669"/>
    <property type="project" value="TreeGrafter"/>
</dbReference>
<evidence type="ECO:0000313" key="7">
    <source>
        <dbReference type="WBParaSite" id="BXY_1145900.1"/>
    </source>
</evidence>
<dbReference type="PANTHER" id="PTHR23028:SF53">
    <property type="entry name" value="ACYL_TRANSF_3 DOMAIN-CONTAINING PROTEIN"/>
    <property type="match status" value="1"/>
</dbReference>
<dbReference type="EMBL" id="CAJFCV020000004">
    <property type="protein sequence ID" value="CAG9113578.1"/>
    <property type="molecule type" value="Genomic_DNA"/>
</dbReference>
<feature type="transmembrane region" description="Helical" evidence="1">
    <location>
        <begin position="89"/>
        <end position="108"/>
    </location>
</feature>
<feature type="transmembrane region" description="Helical" evidence="1">
    <location>
        <begin position="115"/>
        <end position="137"/>
    </location>
</feature>
<dbReference type="InterPro" id="IPR050879">
    <property type="entry name" value="Acyltransferase_3"/>
</dbReference>
<dbReference type="Proteomes" id="UP000659654">
    <property type="component" value="Unassembled WGS sequence"/>
</dbReference>
<sequence>MHQILSSKEFTTQNVITFYFRRIRRIVPTYIAVLILTVLASIYIFAPSDYPTILRELSSAASFTSNIFNLPAQGYFAKNNAVPLFSHTWSLSVELQFYLIVPGIYYLYHRLRNFSGFGGICVVMAIGLVSLGYQVHYRENVNLAHMSLFSRIWQFLIGFLANALQPKQAEGLYQKLPQHEEDTPLVTTFNVGFAIKCMLFIVLLLQLYCPITSVGSVDRFLCTLTAALFIMIKERNFLENNFYVYIGDVSYSLYLLHWPAILISKYVMSWGFDGPSSPEGVLLFEAALLSSVLLENTFKKIQSCVTSWRHLSCLLFVLYMLLNAAAFNMHLKRQDSFLTSRFVIGSNSTEELHDNSTSKLRKFVVDTVKKDLLLYESRNLNLTNDEAAILQAEADILKDYFRNECIFELDKKYGFKRFAAVDMACESEGSGGKEILVIGNSLAQDIYMGIEAKMKHIYKRVTLYALACAIPFFGAATSENHFVTTIKTWGRPIDILVVRHSYYQIGGKPSINLCPPLPEDYLKTQFLKDAQAFYGNVSKIAKTVVISFSEYETGFNTQKFNKALAANNLSGLNLNYTQHRKLAAKYDDVIKAVNCSNCIKVDFMSGFCSHITDICQVVSERKLPFLVDDIHQSPFGDFVMADVLTDELERHGVLSNKTVK</sequence>
<dbReference type="Proteomes" id="UP000582659">
    <property type="component" value="Unassembled WGS sequence"/>
</dbReference>
<feature type="transmembrane region" description="Helical" evidence="1">
    <location>
        <begin position="27"/>
        <end position="46"/>
    </location>
</feature>
<evidence type="ECO:0000259" key="3">
    <source>
        <dbReference type="Pfam" id="PF19040"/>
    </source>
</evidence>
<dbReference type="GO" id="GO:0000271">
    <property type="term" value="P:polysaccharide biosynthetic process"/>
    <property type="evidence" value="ECO:0007669"/>
    <property type="project" value="TreeGrafter"/>
</dbReference>
<dbReference type="InterPro" id="IPR043968">
    <property type="entry name" value="SGNH"/>
</dbReference>
<keyword evidence="6" id="KW-1185">Reference proteome</keyword>
<evidence type="ECO:0000259" key="2">
    <source>
        <dbReference type="Pfam" id="PF01757"/>
    </source>
</evidence>
<dbReference type="InterPro" id="IPR002656">
    <property type="entry name" value="Acyl_transf_3_dom"/>
</dbReference>
<evidence type="ECO:0000256" key="1">
    <source>
        <dbReference type="SAM" id="Phobius"/>
    </source>
</evidence>
<reference evidence="4" key="2">
    <citation type="submission" date="2020-09" db="EMBL/GenBank/DDBJ databases">
        <authorList>
            <person name="Kikuchi T."/>
        </authorList>
    </citation>
    <scope>NUCLEOTIDE SEQUENCE</scope>
    <source>
        <strain evidence="4">Ka4C1</strain>
    </source>
</reference>
<feature type="domain" description="Acyltransferase 3" evidence="2">
    <location>
        <begin position="10"/>
        <end position="294"/>
    </location>
</feature>
<feature type="transmembrane region" description="Helical" evidence="1">
    <location>
        <begin position="310"/>
        <end position="331"/>
    </location>
</feature>
<dbReference type="EMBL" id="CAJFDI010000004">
    <property type="protein sequence ID" value="CAD5224709.1"/>
    <property type="molecule type" value="Genomic_DNA"/>
</dbReference>
<dbReference type="AlphaFoldDB" id="A0A1I7SEK0"/>